<feature type="transmembrane region" description="Helical" evidence="13">
    <location>
        <begin position="135"/>
        <end position="154"/>
    </location>
</feature>
<dbReference type="Pfam" id="PF02386">
    <property type="entry name" value="TrkH"/>
    <property type="match status" value="1"/>
</dbReference>
<sequence>MDPRAVARMSAPLLALVAITMIAPVLLALYDGQLRSAVAYGASTAGCLLMALLLRHLGRGVDEDALHRKDAIGVVVLIWCVMGVFGGLPFMIEGAILDAPAALFEAVSGFTTTGATVVADVETLSRASNLWRCEMHWIGGMGIVVLFVAVFPQLGVGAKQLFRNEVPGPTTEGLRPRIRQTATALWWIYGGLTVLCAALMVVFGMPIFDAICHSMSTLGTGGYSPKAVSIGHYQSPAIDWITSAFMLIAGANFGLYYAAVRGRWRALFENPELRFYLAINLLVTLVLAWSIWDRHPSIEASLRFASFQTLAVTTTTGFMTEDFDTYPNVARYLLFLCMFMGGCAGSTAGGIKALRVLLLFKIAGRELRALASPNVVATIKLGPVAIPPGVTSGVLVFVATYMLIFAGTSLLLVALDMELMSAMSATVACLSSVGPGLDAVGPTQNFSVVPGLGKLALCFCMIAGRLEIFVLLSIFSRELWRR</sequence>
<feature type="transmembrane region" description="Helical" evidence="13">
    <location>
        <begin position="184"/>
        <end position="208"/>
    </location>
</feature>
<feature type="binding site" evidence="12">
    <location>
        <position position="112"/>
    </location>
    <ligand>
        <name>K(+)</name>
        <dbReference type="ChEBI" id="CHEBI:29103"/>
    </ligand>
</feature>
<evidence type="ECO:0000256" key="12">
    <source>
        <dbReference type="PIRSR" id="PIRSR006247-1"/>
    </source>
</evidence>
<dbReference type="PIRSF" id="PIRSF006247">
    <property type="entry name" value="TrkH"/>
    <property type="match status" value="1"/>
</dbReference>
<comment type="similarity">
    <text evidence="2">Belongs to the TrkH potassium transport family.</text>
</comment>
<dbReference type="GO" id="GO:0005886">
    <property type="term" value="C:plasma membrane"/>
    <property type="evidence" value="ECO:0007669"/>
    <property type="project" value="UniProtKB-SubCell"/>
</dbReference>
<dbReference type="AlphaFoldDB" id="A0A3S7UVB4"/>
<feature type="binding site" evidence="12">
    <location>
        <position position="315"/>
    </location>
    <ligand>
        <name>K(+)</name>
        <dbReference type="ChEBI" id="CHEBI:29103"/>
    </ligand>
</feature>
<keyword evidence="5" id="KW-0997">Cell inner membrane</keyword>
<proteinExistence type="inferred from homology"/>
<keyword evidence="9 13" id="KW-1133">Transmembrane helix</keyword>
<comment type="subcellular location">
    <subcellularLocation>
        <location evidence="1">Cell inner membrane</location>
        <topology evidence="1">Multi-pass membrane protein</topology>
    </subcellularLocation>
</comment>
<dbReference type="EMBL" id="MH908882">
    <property type="protein sequence ID" value="AYM52698.1"/>
    <property type="molecule type" value="Genomic_DNA"/>
</dbReference>
<evidence type="ECO:0000256" key="2">
    <source>
        <dbReference type="ARBA" id="ARBA00009137"/>
    </source>
</evidence>
<feature type="transmembrane region" description="Helical" evidence="13">
    <location>
        <begin position="70"/>
        <end position="92"/>
    </location>
</feature>
<dbReference type="InterPro" id="IPR004772">
    <property type="entry name" value="TrkH"/>
</dbReference>
<evidence type="ECO:0000256" key="11">
    <source>
        <dbReference type="ARBA" id="ARBA00023136"/>
    </source>
</evidence>
<keyword evidence="3" id="KW-0813">Transport</keyword>
<feature type="transmembrane region" description="Helical" evidence="13">
    <location>
        <begin position="332"/>
        <end position="358"/>
    </location>
</feature>
<name>A0A3S7UVB4_9BACT</name>
<evidence type="ECO:0000256" key="13">
    <source>
        <dbReference type="SAM" id="Phobius"/>
    </source>
</evidence>
<feature type="transmembrane region" description="Helical" evidence="13">
    <location>
        <begin position="240"/>
        <end position="261"/>
    </location>
</feature>
<feature type="transmembrane region" description="Helical" evidence="13">
    <location>
        <begin position="273"/>
        <end position="292"/>
    </location>
</feature>
<evidence type="ECO:0000256" key="6">
    <source>
        <dbReference type="ARBA" id="ARBA00022538"/>
    </source>
</evidence>
<dbReference type="GO" id="GO:0015379">
    <property type="term" value="F:potassium:chloride symporter activity"/>
    <property type="evidence" value="ECO:0007669"/>
    <property type="project" value="InterPro"/>
</dbReference>
<feature type="binding site" evidence="12">
    <location>
        <position position="221"/>
    </location>
    <ligand>
        <name>K(+)</name>
        <dbReference type="ChEBI" id="CHEBI:29103"/>
    </ligand>
</feature>
<evidence type="ECO:0000256" key="5">
    <source>
        <dbReference type="ARBA" id="ARBA00022519"/>
    </source>
</evidence>
<evidence type="ECO:0000313" key="14">
    <source>
        <dbReference type="EMBL" id="AYM52698.1"/>
    </source>
</evidence>
<dbReference type="GO" id="GO:0046872">
    <property type="term" value="F:metal ion binding"/>
    <property type="evidence" value="ECO:0007669"/>
    <property type="project" value="UniProtKB-KW"/>
</dbReference>
<keyword evidence="7 13" id="KW-0812">Transmembrane</keyword>
<feature type="transmembrane region" description="Helical" evidence="13">
    <location>
        <begin position="12"/>
        <end position="30"/>
    </location>
</feature>
<feature type="transmembrane region" description="Helical" evidence="13">
    <location>
        <begin position="394"/>
        <end position="415"/>
    </location>
</feature>
<evidence type="ECO:0000256" key="1">
    <source>
        <dbReference type="ARBA" id="ARBA00004429"/>
    </source>
</evidence>
<evidence type="ECO:0000256" key="8">
    <source>
        <dbReference type="ARBA" id="ARBA00022958"/>
    </source>
</evidence>
<keyword evidence="10" id="KW-0406">Ion transport</keyword>
<reference evidence="14" key="1">
    <citation type="journal article" date="2018" name="J. Ind. Microbiol. Biotechnol.">
        <title>Genome mining reveals uncommon alkylpyrones as type III PKS products from myxobacteria.</title>
        <authorList>
            <person name="Hug J.J."/>
            <person name="Panter F."/>
            <person name="Krug D."/>
            <person name="Muller R."/>
        </authorList>
    </citation>
    <scope>NUCLEOTIDE SEQUENCE</scope>
    <source>
        <strain evidence="14">MNa10638</strain>
    </source>
</reference>
<feature type="binding site" evidence="12">
    <location>
        <position position="113"/>
    </location>
    <ligand>
        <name>K(+)</name>
        <dbReference type="ChEBI" id="CHEBI:29103"/>
    </ligand>
</feature>
<keyword evidence="11 13" id="KW-0472">Membrane</keyword>
<evidence type="ECO:0000256" key="9">
    <source>
        <dbReference type="ARBA" id="ARBA00022989"/>
    </source>
</evidence>
<feature type="binding site" evidence="12">
    <location>
        <position position="316"/>
    </location>
    <ligand>
        <name>K(+)</name>
        <dbReference type="ChEBI" id="CHEBI:29103"/>
    </ligand>
</feature>
<keyword evidence="4" id="KW-1003">Cell membrane</keyword>
<dbReference type="PANTHER" id="PTHR32024">
    <property type="entry name" value="TRK SYSTEM POTASSIUM UPTAKE PROTEIN TRKG-RELATED"/>
    <property type="match status" value="1"/>
</dbReference>
<dbReference type="PANTHER" id="PTHR32024:SF2">
    <property type="entry name" value="TRK SYSTEM POTASSIUM UPTAKE PROTEIN TRKG-RELATED"/>
    <property type="match status" value="1"/>
</dbReference>
<evidence type="ECO:0000256" key="7">
    <source>
        <dbReference type="ARBA" id="ARBA00022692"/>
    </source>
</evidence>
<feature type="transmembrane region" description="Helical" evidence="13">
    <location>
        <begin position="452"/>
        <end position="475"/>
    </location>
</feature>
<evidence type="ECO:0000256" key="10">
    <source>
        <dbReference type="ARBA" id="ARBA00023065"/>
    </source>
</evidence>
<keyword evidence="8 12" id="KW-0630">Potassium</keyword>
<keyword evidence="12" id="KW-0479">Metal-binding</keyword>
<evidence type="ECO:0000256" key="4">
    <source>
        <dbReference type="ARBA" id="ARBA00022475"/>
    </source>
</evidence>
<evidence type="ECO:0000256" key="3">
    <source>
        <dbReference type="ARBA" id="ARBA00022448"/>
    </source>
</evidence>
<accession>A0A3S7UVB4</accession>
<feature type="transmembrane region" description="Helical" evidence="13">
    <location>
        <begin position="36"/>
        <end position="58"/>
    </location>
</feature>
<keyword evidence="6" id="KW-0633">Potassium transport</keyword>
<protein>
    <submittedName>
        <fullName evidence="14">TRK system potassium uptake protein</fullName>
    </submittedName>
</protein>
<organism evidence="14">
    <name type="scientific">Pseudenhygromyxa salsuginis</name>
    <dbReference type="NCBI Taxonomy" id="442868"/>
    <lineage>
        <taxon>Bacteria</taxon>
        <taxon>Pseudomonadati</taxon>
        <taxon>Myxococcota</taxon>
        <taxon>Polyangia</taxon>
        <taxon>Nannocystales</taxon>
        <taxon>Nannocystaceae</taxon>
        <taxon>Pseudenhygromyxa</taxon>
    </lineage>
</organism>
<feature type="binding site" evidence="12">
    <location>
        <position position="433"/>
    </location>
    <ligand>
        <name>K(+)</name>
        <dbReference type="ChEBI" id="CHEBI:29103"/>
    </ligand>
</feature>
<dbReference type="InterPro" id="IPR003445">
    <property type="entry name" value="Cat_transpt"/>
</dbReference>